<dbReference type="SMART" id="SM00054">
    <property type="entry name" value="EFh"/>
    <property type="match status" value="2"/>
</dbReference>
<evidence type="ECO:0000313" key="8">
    <source>
        <dbReference type="EMBL" id="SOQ37032.1"/>
    </source>
</evidence>
<name>A0A2H1V9F1_SPOFR</name>
<evidence type="ECO:0000256" key="4">
    <source>
        <dbReference type="ARBA" id="ARBA00023123"/>
    </source>
</evidence>
<dbReference type="InterPro" id="IPR011992">
    <property type="entry name" value="EF-hand-dom_pair"/>
</dbReference>
<dbReference type="EMBL" id="ODYU01001175">
    <property type="protein sequence ID" value="SOQ37032.1"/>
    <property type="molecule type" value="Genomic_DNA"/>
</dbReference>
<dbReference type="PROSITE" id="PS50222">
    <property type="entry name" value="EF_HAND_2"/>
    <property type="match status" value="2"/>
</dbReference>
<dbReference type="SUPFAM" id="SSF47473">
    <property type="entry name" value="EF-hand"/>
    <property type="match status" value="1"/>
</dbReference>
<evidence type="ECO:0000256" key="5">
    <source>
        <dbReference type="ARBA" id="ARBA00023175"/>
    </source>
</evidence>
<dbReference type="FunFam" id="1.10.238.10:FF:000001">
    <property type="entry name" value="Calmodulin 1"/>
    <property type="match status" value="1"/>
</dbReference>
<keyword evidence="6" id="KW-0514">Muscle protein</keyword>
<dbReference type="GO" id="GO:0005859">
    <property type="term" value="C:muscle myosin complex"/>
    <property type="evidence" value="ECO:0007669"/>
    <property type="project" value="TreeGrafter"/>
</dbReference>
<organism evidence="8">
    <name type="scientific">Spodoptera frugiperda</name>
    <name type="common">Fall armyworm</name>
    <dbReference type="NCBI Taxonomy" id="7108"/>
    <lineage>
        <taxon>Eukaryota</taxon>
        <taxon>Metazoa</taxon>
        <taxon>Ecdysozoa</taxon>
        <taxon>Arthropoda</taxon>
        <taxon>Hexapoda</taxon>
        <taxon>Insecta</taxon>
        <taxon>Pterygota</taxon>
        <taxon>Neoptera</taxon>
        <taxon>Endopterygota</taxon>
        <taxon>Lepidoptera</taxon>
        <taxon>Glossata</taxon>
        <taxon>Ditrysia</taxon>
        <taxon>Noctuoidea</taxon>
        <taxon>Noctuidae</taxon>
        <taxon>Amphipyrinae</taxon>
        <taxon>Spodoptera</taxon>
    </lineage>
</organism>
<dbReference type="InterPro" id="IPR002048">
    <property type="entry name" value="EF_hand_dom"/>
</dbReference>
<dbReference type="AlphaFoldDB" id="A0A2H1V9F1"/>
<feature type="domain" description="EF-hand" evidence="7">
    <location>
        <begin position="491"/>
        <end position="526"/>
    </location>
</feature>
<accession>A0A2H1V9F1</accession>
<sequence length="656" mass="72919">MAASRAAENVGQTFIHRSLFLVDGEQACDPRLAAMLAAHLVSQVLDEAFVIANATAEKGEKGHPWHYQSMLKNFESDKQCDADDEDTSFEASKGDSDIVNENKIEHVANVVASSTPEKVTDETAINSVSLMQDNISDDFQKNKPEPNLIGQGDEELDLRQNELTKSTSMFINHLFDMSEVEKVIIFDDTEIMQNNSEPNELLTEAMNKIMESYVNTALGMTMEQPSHSMAGMTSVLVEKTENSPEPSEYSFLTDAFAEDISKDVAFYIHDDGSGDIDRSSARSHLVPNVEIRELCEDDIPEKLVESNDVARYENAFLSLNRDYEQNSEDEVDPILEDPKGMTLQEVELMTADTSEENLSTNRDEESHICPMMKELVAAESGVSAVPSGSKKSSLVSRCRSQGARLLACIRGWWRRRTPGKRKENRVPFAARGLCPLSPDARRRAASLLDQRLLRSPSPSRDVVWKFNTVNESFVHSSRWKGYTFDSDLSKNDVERASFAFSIYDFDGSGKIDAFNLGDVLRALNSNPTLATIEKLGGTKKKGEKTLTIEEFLPIYSQAKKDKDQGQYEDFLECLKLYDKNENGLMLGAELTHTLLALGEKLEDNEVAEVTKDCMDAEDDDGMIPYAPFLRKMCDGWQGPKPKGAAAPAEGEAPAEG</sequence>
<dbReference type="GO" id="GO:0005509">
    <property type="term" value="F:calcium ion binding"/>
    <property type="evidence" value="ECO:0007669"/>
    <property type="project" value="InterPro"/>
</dbReference>
<feature type="domain" description="EF-hand" evidence="7">
    <location>
        <begin position="565"/>
        <end position="600"/>
    </location>
</feature>
<keyword evidence="3" id="KW-0677">Repeat</keyword>
<reference evidence="8" key="1">
    <citation type="submission" date="2016-07" db="EMBL/GenBank/DDBJ databases">
        <authorList>
            <person name="Bretaudeau A."/>
        </authorList>
    </citation>
    <scope>NUCLEOTIDE SEQUENCE</scope>
    <source>
        <strain evidence="8">Rice</strain>
        <tissue evidence="8">Whole body</tissue>
    </source>
</reference>
<proteinExistence type="predicted"/>
<evidence type="ECO:0000259" key="7">
    <source>
        <dbReference type="PROSITE" id="PS50222"/>
    </source>
</evidence>
<evidence type="ECO:0000256" key="2">
    <source>
        <dbReference type="ARBA" id="ARBA00019148"/>
    </source>
</evidence>
<dbReference type="OrthoDB" id="26525at2759"/>
<keyword evidence="5" id="KW-0505">Motor protein</keyword>
<comment type="subunit">
    <text evidence="1">Myosin is a hexamer of 2 heavy chains and 4 light chains.</text>
</comment>
<dbReference type="Gene3D" id="1.10.238.10">
    <property type="entry name" value="EF-hand"/>
    <property type="match status" value="2"/>
</dbReference>
<evidence type="ECO:0000256" key="1">
    <source>
        <dbReference type="ARBA" id="ARBA00011445"/>
    </source>
</evidence>
<dbReference type="PANTHER" id="PTHR23048">
    <property type="entry name" value="MYOSIN LIGHT CHAIN 1, 3"/>
    <property type="match status" value="1"/>
</dbReference>
<dbReference type="InterPro" id="IPR050230">
    <property type="entry name" value="CALM/Myosin/TropC-like"/>
</dbReference>
<evidence type="ECO:0000256" key="3">
    <source>
        <dbReference type="ARBA" id="ARBA00022737"/>
    </source>
</evidence>
<evidence type="ECO:0000256" key="6">
    <source>
        <dbReference type="ARBA" id="ARBA00023179"/>
    </source>
</evidence>
<protein>
    <recommendedName>
        <fullName evidence="2">Myosin light chain alkali</fullName>
    </recommendedName>
</protein>
<gene>
    <name evidence="8" type="ORF">SFRICE_000750</name>
</gene>
<dbReference type="PANTHER" id="PTHR23048:SF33">
    <property type="entry name" value="MYOSIN LIGHT CHAIN ALKALI"/>
    <property type="match status" value="1"/>
</dbReference>
<keyword evidence="4" id="KW-0518">Myosin</keyword>